<comment type="caution">
    <text evidence="2">The sequence shown here is derived from an EMBL/GenBank/DDBJ whole genome shotgun (WGS) entry which is preliminary data.</text>
</comment>
<protein>
    <recommendedName>
        <fullName evidence="4">Stage III sporulation protein AG</fullName>
    </recommendedName>
</protein>
<keyword evidence="3" id="KW-1185">Reference proteome</keyword>
<keyword evidence="1" id="KW-0472">Membrane</keyword>
<name>A0ABS9UBX7_9BACL</name>
<dbReference type="Proteomes" id="UP001316087">
    <property type="component" value="Unassembled WGS sequence"/>
</dbReference>
<evidence type="ECO:0008006" key="4">
    <source>
        <dbReference type="Google" id="ProtNLM"/>
    </source>
</evidence>
<gene>
    <name evidence="2" type="ORF">LZ480_08120</name>
</gene>
<accession>A0ABS9UBX7</accession>
<dbReference type="EMBL" id="JAKZFC010000002">
    <property type="protein sequence ID" value="MCH7321857.1"/>
    <property type="molecule type" value="Genomic_DNA"/>
</dbReference>
<evidence type="ECO:0000313" key="3">
    <source>
        <dbReference type="Proteomes" id="UP001316087"/>
    </source>
</evidence>
<organism evidence="2 3">
    <name type="scientific">Solibacillus palustris</name>
    <dbReference type="NCBI Taxonomy" id="2908203"/>
    <lineage>
        <taxon>Bacteria</taxon>
        <taxon>Bacillati</taxon>
        <taxon>Bacillota</taxon>
        <taxon>Bacilli</taxon>
        <taxon>Bacillales</taxon>
        <taxon>Caryophanaceae</taxon>
        <taxon>Solibacillus</taxon>
    </lineage>
</organism>
<keyword evidence="1" id="KW-0812">Transmembrane</keyword>
<feature type="transmembrane region" description="Helical" evidence="1">
    <location>
        <begin position="12"/>
        <end position="32"/>
    </location>
</feature>
<sequence length="128" mass="14548">MLTNVDKSRAKRPLFIVFVLIVVLSIFMVMSLSGQSEQTDIPEQQLAKILSEMEDVGQVFVYFHYEQQKEKQFLAVTQQQNITGVIIVAQGAQDVHVQRLLKQTVGNVLQIPTHRIQVVAMQPKEEAK</sequence>
<reference evidence="2 3" key="1">
    <citation type="submission" date="2022-03" db="EMBL/GenBank/DDBJ databases">
        <authorList>
            <person name="Jo J.-H."/>
            <person name="Im W.-T."/>
        </authorList>
    </citation>
    <scope>NUCLEOTIDE SEQUENCE [LARGE SCALE GENOMIC DNA]</scope>
    <source>
        <strain evidence="2 3">MA9</strain>
    </source>
</reference>
<keyword evidence="1" id="KW-1133">Transmembrane helix</keyword>
<evidence type="ECO:0000256" key="1">
    <source>
        <dbReference type="SAM" id="Phobius"/>
    </source>
</evidence>
<proteinExistence type="predicted"/>
<dbReference type="RefSeq" id="WP_241368908.1">
    <property type="nucleotide sequence ID" value="NZ_JAKZFC010000002.1"/>
</dbReference>
<evidence type="ECO:0000313" key="2">
    <source>
        <dbReference type="EMBL" id="MCH7321857.1"/>
    </source>
</evidence>